<name>A0ABW8NNR5_9GAMM</name>
<dbReference type="PANTHER" id="PTHR19136">
    <property type="entry name" value="MOLYBDENUM COFACTOR GUANYLYLTRANSFERASE"/>
    <property type="match status" value="1"/>
</dbReference>
<evidence type="ECO:0000256" key="3">
    <source>
        <dbReference type="ARBA" id="ARBA00022723"/>
    </source>
</evidence>
<evidence type="ECO:0000313" key="11">
    <source>
        <dbReference type="Proteomes" id="UP001620597"/>
    </source>
</evidence>
<comment type="domain">
    <text evidence="8">The N-terminal domain determines nucleotide recognition and specific binding, while the C-terminal domain determines the specific binding to the target protein.</text>
</comment>
<feature type="binding site" evidence="8">
    <location>
        <position position="23"/>
    </location>
    <ligand>
        <name>GTP</name>
        <dbReference type="ChEBI" id="CHEBI:37565"/>
    </ligand>
</feature>
<dbReference type="EMBL" id="JBBKTX010000036">
    <property type="protein sequence ID" value="MFK4754634.1"/>
    <property type="molecule type" value="Genomic_DNA"/>
</dbReference>
<keyword evidence="1 8" id="KW-0963">Cytoplasm</keyword>
<keyword evidence="4 8" id="KW-0547">Nucleotide-binding</keyword>
<dbReference type="InterPro" id="IPR013482">
    <property type="entry name" value="Molybde_CF_guanTrfase"/>
</dbReference>
<dbReference type="RefSeq" id="WP_369856693.1">
    <property type="nucleotide sequence ID" value="NZ_JBBKTX010000036.1"/>
</dbReference>
<accession>A0ABW8NNR5</accession>
<gene>
    <name evidence="8" type="primary">mobA</name>
    <name evidence="10" type="ORF">WG929_19715</name>
</gene>
<dbReference type="EC" id="2.7.7.77" evidence="8"/>
<comment type="subcellular location">
    <subcellularLocation>
        <location evidence="8">Cytoplasm</location>
    </subcellularLocation>
</comment>
<comment type="similarity">
    <text evidence="8">Belongs to the MobA family.</text>
</comment>
<protein>
    <recommendedName>
        <fullName evidence="8">Molybdenum cofactor guanylyltransferase</fullName>
        <shortName evidence="8">MoCo guanylyltransferase</shortName>
        <ecNumber evidence="8">2.7.7.77</ecNumber>
    </recommendedName>
    <alternativeName>
        <fullName evidence="8">GTP:molybdopterin guanylyltransferase</fullName>
    </alternativeName>
    <alternativeName>
        <fullName evidence="8">Mo-MPT guanylyltransferase</fullName>
    </alternativeName>
    <alternativeName>
        <fullName evidence="8">Molybdopterin guanylyltransferase</fullName>
    </alternativeName>
    <alternativeName>
        <fullName evidence="8">Molybdopterin-guanine dinucleotide synthase</fullName>
        <shortName evidence="8">MGD synthase</shortName>
    </alternativeName>
</protein>
<comment type="caution">
    <text evidence="10">The sequence shown here is derived from an EMBL/GenBank/DDBJ whole genome shotgun (WGS) entry which is preliminary data.</text>
</comment>
<organism evidence="10 11">
    <name type="scientific">Oceanobacter antarcticus</name>
    <dbReference type="NCBI Taxonomy" id="3133425"/>
    <lineage>
        <taxon>Bacteria</taxon>
        <taxon>Pseudomonadati</taxon>
        <taxon>Pseudomonadota</taxon>
        <taxon>Gammaproteobacteria</taxon>
        <taxon>Oceanospirillales</taxon>
        <taxon>Oceanospirillaceae</taxon>
        <taxon>Oceanobacter</taxon>
    </lineage>
</organism>
<dbReference type="Pfam" id="PF12804">
    <property type="entry name" value="NTP_transf_3"/>
    <property type="match status" value="1"/>
</dbReference>
<dbReference type="SUPFAM" id="SSF53448">
    <property type="entry name" value="Nucleotide-diphospho-sugar transferases"/>
    <property type="match status" value="1"/>
</dbReference>
<feature type="binding site" evidence="8">
    <location>
        <position position="71"/>
    </location>
    <ligand>
        <name>GTP</name>
        <dbReference type="ChEBI" id="CHEBI:37565"/>
    </ligand>
</feature>
<comment type="function">
    <text evidence="8">Transfers a GMP moiety from GTP to Mo-molybdopterin (Mo-MPT) cofactor (Moco or molybdenum cofactor) to form Mo-molybdopterin guanine dinucleotide (Mo-MGD) cofactor.</text>
</comment>
<feature type="binding site" evidence="8">
    <location>
        <position position="103"/>
    </location>
    <ligand>
        <name>GTP</name>
        <dbReference type="ChEBI" id="CHEBI:37565"/>
    </ligand>
</feature>
<feature type="binding site" evidence="8">
    <location>
        <begin position="11"/>
        <end position="13"/>
    </location>
    <ligand>
        <name>GTP</name>
        <dbReference type="ChEBI" id="CHEBI:37565"/>
    </ligand>
</feature>
<evidence type="ECO:0000259" key="9">
    <source>
        <dbReference type="Pfam" id="PF12804"/>
    </source>
</evidence>
<feature type="domain" description="MobA-like NTP transferase" evidence="9">
    <location>
        <begin position="8"/>
        <end position="167"/>
    </location>
</feature>
<keyword evidence="3 8" id="KW-0479">Metal-binding</keyword>
<evidence type="ECO:0000256" key="8">
    <source>
        <dbReference type="HAMAP-Rule" id="MF_00316"/>
    </source>
</evidence>
<keyword evidence="11" id="KW-1185">Reference proteome</keyword>
<feature type="binding site" evidence="8">
    <location>
        <position position="103"/>
    </location>
    <ligand>
        <name>Mg(2+)</name>
        <dbReference type="ChEBI" id="CHEBI:18420"/>
    </ligand>
</feature>
<evidence type="ECO:0000256" key="5">
    <source>
        <dbReference type="ARBA" id="ARBA00022842"/>
    </source>
</evidence>
<keyword evidence="2 8" id="KW-0808">Transferase</keyword>
<sequence length="203" mass="22167">MSTAFILGLVLAGGESRRMGQDKALLSVAGYPSLLHRQLALLQSLSLDACSVSRHRRHQTPTDLDVPVLSDSNSDNHEGPLAGIQAAALAWPEATAVLVLPVDLPFVCTASLQHLLEEGQRLRTAVYYENEYLPLYLPLHDALREDLCARITLAASDKSIRGLLRRENAVALPAPVDNTLTNTNTPEEWQASLQADWSVLPQD</sequence>
<dbReference type="CDD" id="cd02503">
    <property type="entry name" value="MobA"/>
    <property type="match status" value="1"/>
</dbReference>
<comment type="subunit">
    <text evidence="8">Monomer.</text>
</comment>
<keyword evidence="7 8" id="KW-0501">Molybdenum cofactor biosynthesis</keyword>
<evidence type="ECO:0000256" key="6">
    <source>
        <dbReference type="ARBA" id="ARBA00023134"/>
    </source>
</evidence>
<keyword evidence="5 8" id="KW-0460">Magnesium</keyword>
<dbReference type="InterPro" id="IPR029044">
    <property type="entry name" value="Nucleotide-diphossugar_trans"/>
</dbReference>
<comment type="catalytic activity">
    <reaction evidence="8">
        <text>Mo-molybdopterin + GTP + H(+) = Mo-molybdopterin guanine dinucleotide + diphosphate</text>
        <dbReference type="Rhea" id="RHEA:34243"/>
        <dbReference type="ChEBI" id="CHEBI:15378"/>
        <dbReference type="ChEBI" id="CHEBI:33019"/>
        <dbReference type="ChEBI" id="CHEBI:37565"/>
        <dbReference type="ChEBI" id="CHEBI:71302"/>
        <dbReference type="ChEBI" id="CHEBI:71310"/>
        <dbReference type="EC" id="2.7.7.77"/>
    </reaction>
</comment>
<evidence type="ECO:0000256" key="7">
    <source>
        <dbReference type="ARBA" id="ARBA00023150"/>
    </source>
</evidence>
<dbReference type="Proteomes" id="UP001620597">
    <property type="component" value="Unassembled WGS sequence"/>
</dbReference>
<reference evidence="10 11" key="1">
    <citation type="submission" date="2024-03" db="EMBL/GenBank/DDBJ databases">
        <title>High-quality draft genome sequence of Oceanobacter sp. wDCs-4.</title>
        <authorList>
            <person name="Dong C."/>
        </authorList>
    </citation>
    <scope>NUCLEOTIDE SEQUENCE [LARGE SCALE GENOMIC DNA]</scope>
    <source>
        <strain evidence="11">wDCs-4</strain>
    </source>
</reference>
<keyword evidence="6 8" id="KW-0342">GTP-binding</keyword>
<dbReference type="PANTHER" id="PTHR19136:SF81">
    <property type="entry name" value="MOLYBDENUM COFACTOR GUANYLYLTRANSFERASE"/>
    <property type="match status" value="1"/>
</dbReference>
<evidence type="ECO:0000256" key="4">
    <source>
        <dbReference type="ARBA" id="ARBA00022741"/>
    </source>
</evidence>
<dbReference type="Gene3D" id="3.90.550.10">
    <property type="entry name" value="Spore Coat Polysaccharide Biosynthesis Protein SpsA, Chain A"/>
    <property type="match status" value="1"/>
</dbReference>
<evidence type="ECO:0000313" key="10">
    <source>
        <dbReference type="EMBL" id="MFK4754634.1"/>
    </source>
</evidence>
<dbReference type="HAMAP" id="MF_00316">
    <property type="entry name" value="MobA"/>
    <property type="match status" value="1"/>
</dbReference>
<comment type="caution">
    <text evidence="8">Lacks conserved residue(s) required for the propagation of feature annotation.</text>
</comment>
<evidence type="ECO:0000256" key="2">
    <source>
        <dbReference type="ARBA" id="ARBA00022679"/>
    </source>
</evidence>
<proteinExistence type="inferred from homology"/>
<evidence type="ECO:0000256" key="1">
    <source>
        <dbReference type="ARBA" id="ARBA00022490"/>
    </source>
</evidence>
<keyword evidence="10" id="KW-0548">Nucleotidyltransferase</keyword>
<comment type="cofactor">
    <cofactor evidence="8">
        <name>Mg(2+)</name>
        <dbReference type="ChEBI" id="CHEBI:18420"/>
    </cofactor>
</comment>
<dbReference type="GO" id="GO:0061603">
    <property type="term" value="F:molybdenum cofactor guanylyltransferase activity"/>
    <property type="evidence" value="ECO:0007669"/>
    <property type="project" value="UniProtKB-EC"/>
</dbReference>
<dbReference type="InterPro" id="IPR025877">
    <property type="entry name" value="MobA-like_NTP_Trfase"/>
</dbReference>